<evidence type="ECO:0000256" key="1">
    <source>
        <dbReference type="SAM" id="MobiDB-lite"/>
    </source>
</evidence>
<organism evidence="2">
    <name type="scientific">Clastoptera arizonana</name>
    <name type="common">Arizona spittle bug</name>
    <dbReference type="NCBI Taxonomy" id="38151"/>
    <lineage>
        <taxon>Eukaryota</taxon>
        <taxon>Metazoa</taxon>
        <taxon>Ecdysozoa</taxon>
        <taxon>Arthropoda</taxon>
        <taxon>Hexapoda</taxon>
        <taxon>Insecta</taxon>
        <taxon>Pterygota</taxon>
        <taxon>Neoptera</taxon>
        <taxon>Paraneoptera</taxon>
        <taxon>Hemiptera</taxon>
        <taxon>Auchenorrhyncha</taxon>
        <taxon>Cercopoidea</taxon>
        <taxon>Clastopteridae</taxon>
        <taxon>Clastoptera</taxon>
    </lineage>
</organism>
<feature type="region of interest" description="Disordered" evidence="1">
    <location>
        <begin position="1"/>
        <end position="124"/>
    </location>
</feature>
<dbReference type="AlphaFoldDB" id="A0A1B6E902"/>
<feature type="compositionally biased region" description="Basic and acidic residues" evidence="1">
    <location>
        <begin position="85"/>
        <end position="96"/>
    </location>
</feature>
<feature type="compositionally biased region" description="Basic and acidic residues" evidence="1">
    <location>
        <begin position="9"/>
        <end position="19"/>
    </location>
</feature>
<dbReference type="EMBL" id="GEDC01002889">
    <property type="protein sequence ID" value="JAS34409.1"/>
    <property type="molecule type" value="Transcribed_RNA"/>
</dbReference>
<reference evidence="2" key="1">
    <citation type="submission" date="2015-12" db="EMBL/GenBank/DDBJ databases">
        <title>De novo transcriptome assembly of four potential Pierce s Disease insect vectors from Arizona vineyards.</title>
        <authorList>
            <person name="Tassone E.E."/>
        </authorList>
    </citation>
    <scope>NUCLEOTIDE SEQUENCE</scope>
</reference>
<feature type="compositionally biased region" description="Polar residues" evidence="1">
    <location>
        <begin position="64"/>
        <end position="76"/>
    </location>
</feature>
<gene>
    <name evidence="2" type="ORF">g.20259</name>
</gene>
<feature type="non-terminal residue" evidence="2">
    <location>
        <position position="1"/>
    </location>
</feature>
<feature type="compositionally biased region" description="Basic and acidic residues" evidence="1">
    <location>
        <begin position="33"/>
        <end position="63"/>
    </location>
</feature>
<sequence length="124" mass="13641">GSYSVDGSSEEKPASDRSGRCSTPGEYESPVEETEKSRPWTEEERSIVKKGFKLELSPREEHSASSLGASPSQNQRAVFPRKSPSSKEIESSENGRKVKNRSRSPVLPAGKRTPVQVCTFNKSI</sequence>
<evidence type="ECO:0000313" key="2">
    <source>
        <dbReference type="EMBL" id="JAS34409.1"/>
    </source>
</evidence>
<name>A0A1B6E902_9HEMI</name>
<proteinExistence type="predicted"/>
<protein>
    <submittedName>
        <fullName evidence="2">Uncharacterized protein</fullName>
    </submittedName>
</protein>
<accession>A0A1B6E902</accession>